<dbReference type="GO" id="GO:0003700">
    <property type="term" value="F:DNA-binding transcription factor activity"/>
    <property type="evidence" value="ECO:0007669"/>
    <property type="project" value="InterPro"/>
</dbReference>
<dbReference type="Pfam" id="PF12840">
    <property type="entry name" value="HTH_20"/>
    <property type="match status" value="1"/>
</dbReference>
<dbReference type="SUPFAM" id="SSF46785">
    <property type="entry name" value="Winged helix' DNA-binding domain"/>
    <property type="match status" value="1"/>
</dbReference>
<keyword evidence="3" id="KW-1185">Reference proteome</keyword>
<keyword evidence="2" id="KW-0238">DNA-binding</keyword>
<feature type="domain" description="HTH arsR-type" evidence="1">
    <location>
        <begin position="1"/>
        <end position="96"/>
    </location>
</feature>
<dbReference type="NCBIfam" id="NF033788">
    <property type="entry name" value="HTH_metalloreg"/>
    <property type="match status" value="1"/>
</dbReference>
<proteinExistence type="predicted"/>
<organism evidence="2 3">
    <name type="scientific">Allobranchiibius huperziae</name>
    <dbReference type="NCBI Taxonomy" id="1874116"/>
    <lineage>
        <taxon>Bacteria</taxon>
        <taxon>Bacillati</taxon>
        <taxon>Actinomycetota</taxon>
        <taxon>Actinomycetes</taxon>
        <taxon>Micrococcales</taxon>
        <taxon>Dermacoccaceae</taxon>
        <taxon>Allobranchiibius</taxon>
    </lineage>
</organism>
<dbReference type="InterPro" id="IPR036388">
    <property type="entry name" value="WH-like_DNA-bd_sf"/>
</dbReference>
<accession>A0A853DDQ6</accession>
<dbReference type="CDD" id="cd00090">
    <property type="entry name" value="HTH_ARSR"/>
    <property type="match status" value="1"/>
</dbReference>
<dbReference type="GO" id="GO:0097063">
    <property type="term" value="F:cadmium ion sensor activity"/>
    <property type="evidence" value="ECO:0007669"/>
    <property type="project" value="TreeGrafter"/>
</dbReference>
<dbReference type="Proteomes" id="UP000571817">
    <property type="component" value="Unassembled WGS sequence"/>
</dbReference>
<dbReference type="SMART" id="SM00418">
    <property type="entry name" value="HTH_ARSR"/>
    <property type="match status" value="1"/>
</dbReference>
<evidence type="ECO:0000313" key="2">
    <source>
        <dbReference type="EMBL" id="NYJ73214.1"/>
    </source>
</evidence>
<reference evidence="2 3" key="1">
    <citation type="submission" date="2020-07" db="EMBL/GenBank/DDBJ databases">
        <title>Sequencing the genomes of 1000 actinobacteria strains.</title>
        <authorList>
            <person name="Klenk H.-P."/>
        </authorList>
    </citation>
    <scope>NUCLEOTIDE SEQUENCE [LARGE SCALE GENOMIC DNA]</scope>
    <source>
        <strain evidence="2 3">DSM 29531</strain>
    </source>
</reference>
<dbReference type="AlphaFoldDB" id="A0A853DDQ6"/>
<dbReference type="PROSITE" id="PS50987">
    <property type="entry name" value="HTH_ARSR_2"/>
    <property type="match status" value="1"/>
</dbReference>
<gene>
    <name evidence="2" type="ORF">HNR15_000177</name>
</gene>
<evidence type="ECO:0000313" key="3">
    <source>
        <dbReference type="Proteomes" id="UP000571817"/>
    </source>
</evidence>
<comment type="caution">
    <text evidence="2">The sequence shown here is derived from an EMBL/GenBank/DDBJ whole genome shotgun (WGS) entry which is preliminary data.</text>
</comment>
<name>A0A853DDQ6_9MICO</name>
<dbReference type="InterPro" id="IPR052543">
    <property type="entry name" value="HTH_Metal-responsive_Reg"/>
</dbReference>
<dbReference type="EMBL" id="JACCFW010000001">
    <property type="protein sequence ID" value="NYJ73214.1"/>
    <property type="molecule type" value="Genomic_DNA"/>
</dbReference>
<dbReference type="InterPro" id="IPR036390">
    <property type="entry name" value="WH_DNA-bd_sf"/>
</dbReference>
<dbReference type="GO" id="GO:0032791">
    <property type="term" value="F:lead ion binding"/>
    <property type="evidence" value="ECO:0007669"/>
    <property type="project" value="TreeGrafter"/>
</dbReference>
<dbReference type="PANTHER" id="PTHR39168">
    <property type="entry name" value="TRANSCRIPTIONAL REGULATOR-RELATED"/>
    <property type="match status" value="1"/>
</dbReference>
<dbReference type="GO" id="GO:0010288">
    <property type="term" value="P:response to lead ion"/>
    <property type="evidence" value="ECO:0007669"/>
    <property type="project" value="TreeGrafter"/>
</dbReference>
<dbReference type="RefSeq" id="WP_179478334.1">
    <property type="nucleotide sequence ID" value="NZ_JACCFW010000001.1"/>
</dbReference>
<sequence length="242" mass="26472">MSELGDVDLSAVGAVLADPGRCRMLLALDDGRSLPASRLADEAGVSPATASSHLRRLVDAGMLVVEPHGRYRYYRLAGPEVGRLIETLQPFAPRRPVRSLRQGTRAAQLRTARTCYDHLAGRLGVALMTSMLERHHLTGGDGQRTPKEGPQGAGSEIDYELTDAGRAFLDDFRVTLAPRRRTVRYCIDWTEQQHHLGGALGRGLFDRMVALDWVRRSPAHRAVDLTPAGREGLATAFGIESL</sequence>
<dbReference type="InterPro" id="IPR001845">
    <property type="entry name" value="HTH_ArsR_DNA-bd_dom"/>
</dbReference>
<protein>
    <submittedName>
        <fullName evidence="2">DNA-binding transcriptional ArsR family regulator</fullName>
    </submittedName>
</protein>
<dbReference type="InterPro" id="IPR011991">
    <property type="entry name" value="ArsR-like_HTH"/>
</dbReference>
<dbReference type="PRINTS" id="PR00778">
    <property type="entry name" value="HTHARSR"/>
</dbReference>
<dbReference type="Gene3D" id="1.10.10.10">
    <property type="entry name" value="Winged helix-like DNA-binding domain superfamily/Winged helix DNA-binding domain"/>
    <property type="match status" value="1"/>
</dbReference>
<dbReference type="GO" id="GO:0003677">
    <property type="term" value="F:DNA binding"/>
    <property type="evidence" value="ECO:0007669"/>
    <property type="project" value="UniProtKB-KW"/>
</dbReference>
<dbReference type="PANTHER" id="PTHR39168:SF1">
    <property type="entry name" value="TRANSCRIPTIONAL REGULATORY PROTEIN"/>
    <property type="match status" value="1"/>
</dbReference>
<dbReference type="GO" id="GO:0046686">
    <property type="term" value="P:response to cadmium ion"/>
    <property type="evidence" value="ECO:0007669"/>
    <property type="project" value="TreeGrafter"/>
</dbReference>
<evidence type="ECO:0000259" key="1">
    <source>
        <dbReference type="PROSITE" id="PS50987"/>
    </source>
</evidence>